<gene>
    <name evidence="2" type="ORF">C7B77_11405</name>
</gene>
<dbReference type="EMBL" id="PVWO01000119">
    <property type="protein sequence ID" value="PSB56557.1"/>
    <property type="molecule type" value="Genomic_DNA"/>
</dbReference>
<dbReference type="CDD" id="cd00293">
    <property type="entry name" value="USP-like"/>
    <property type="match status" value="1"/>
</dbReference>
<dbReference type="Proteomes" id="UP000238937">
    <property type="component" value="Unassembled WGS sequence"/>
</dbReference>
<name>A0A2T1GFZ1_9CYAN</name>
<reference evidence="2 3" key="1">
    <citation type="submission" date="2018-03" db="EMBL/GenBank/DDBJ databases">
        <title>The ancient ancestry and fast evolution of plastids.</title>
        <authorList>
            <person name="Moore K.R."/>
            <person name="Magnabosco C."/>
            <person name="Momper L."/>
            <person name="Gold D.A."/>
            <person name="Bosak T."/>
            <person name="Fournier G.P."/>
        </authorList>
    </citation>
    <scope>NUCLEOTIDE SEQUENCE [LARGE SCALE GENOMIC DNA]</scope>
    <source>
        <strain evidence="2 3">CCALA 037</strain>
    </source>
</reference>
<dbReference type="Pfam" id="PF00582">
    <property type="entry name" value="Usp"/>
    <property type="match status" value="1"/>
</dbReference>
<dbReference type="SUPFAM" id="SSF52402">
    <property type="entry name" value="Adenine nucleotide alpha hydrolases-like"/>
    <property type="match status" value="1"/>
</dbReference>
<dbReference type="OrthoDB" id="516822at2"/>
<dbReference type="AlphaFoldDB" id="A0A2T1GFZ1"/>
<dbReference type="Gene3D" id="3.40.50.620">
    <property type="entry name" value="HUPs"/>
    <property type="match status" value="1"/>
</dbReference>
<dbReference type="InterPro" id="IPR014729">
    <property type="entry name" value="Rossmann-like_a/b/a_fold"/>
</dbReference>
<evidence type="ECO:0000313" key="3">
    <source>
        <dbReference type="Proteomes" id="UP000238937"/>
    </source>
</evidence>
<evidence type="ECO:0000313" key="2">
    <source>
        <dbReference type="EMBL" id="PSB56557.1"/>
    </source>
</evidence>
<dbReference type="RefSeq" id="WP_106304343.1">
    <property type="nucleotide sequence ID" value="NZ_PVWO01000119.1"/>
</dbReference>
<feature type="domain" description="UspA" evidence="1">
    <location>
        <begin position="5"/>
        <end position="44"/>
    </location>
</feature>
<comment type="caution">
    <text evidence="2">The sequence shown here is derived from an EMBL/GenBank/DDBJ whole genome shotgun (WGS) entry which is preliminary data.</text>
</comment>
<sequence length="46" mass="4978">MFESEATAAGISTEFTQHIGDPGKMICEVAKTWNANLIVIGRRGLI</sequence>
<keyword evidence="3" id="KW-1185">Reference proteome</keyword>
<accession>A0A2T1GFZ1</accession>
<protein>
    <recommendedName>
        <fullName evidence="1">UspA domain-containing protein</fullName>
    </recommendedName>
</protein>
<organism evidence="2 3">
    <name type="scientific">Chamaesiphon polymorphus CCALA 037</name>
    <dbReference type="NCBI Taxonomy" id="2107692"/>
    <lineage>
        <taxon>Bacteria</taxon>
        <taxon>Bacillati</taxon>
        <taxon>Cyanobacteriota</taxon>
        <taxon>Cyanophyceae</taxon>
        <taxon>Gomontiellales</taxon>
        <taxon>Chamaesiphonaceae</taxon>
        <taxon>Chamaesiphon</taxon>
    </lineage>
</organism>
<evidence type="ECO:0000259" key="1">
    <source>
        <dbReference type="Pfam" id="PF00582"/>
    </source>
</evidence>
<proteinExistence type="predicted"/>
<dbReference type="InterPro" id="IPR006016">
    <property type="entry name" value="UspA"/>
</dbReference>